<feature type="region of interest" description="Disordered" evidence="8">
    <location>
        <begin position="1"/>
        <end position="56"/>
    </location>
</feature>
<dbReference type="GO" id="GO:0009411">
    <property type="term" value="P:response to UV"/>
    <property type="evidence" value="ECO:0007669"/>
    <property type="project" value="Ensembl"/>
</dbReference>
<dbReference type="PANTHER" id="PTHR13220">
    <property type="entry name" value="TIMELESS INTERACTING-RELATED"/>
    <property type="match status" value="1"/>
</dbReference>
<dbReference type="GO" id="GO:0000785">
    <property type="term" value="C:chromatin"/>
    <property type="evidence" value="ECO:0007669"/>
    <property type="project" value="Ensembl"/>
</dbReference>
<comment type="subcellular location">
    <subcellularLocation>
        <location evidence="1 7">Nucleus</location>
    </subcellularLocation>
</comment>
<comment type="similarity">
    <text evidence="2 7">Belongs to the CSM3 family.</text>
</comment>
<protein>
    <recommendedName>
        <fullName evidence="3 7">TIMELESS-interacting protein</fullName>
    </recommendedName>
</protein>
<keyword evidence="6 7" id="KW-0131">Cell cycle</keyword>
<comment type="function">
    <text evidence="7">Plays an important role in the control of DNA replication and the maintenance of replication fork stability.</text>
</comment>
<feature type="domain" description="Chromosome segregation in meiosis protein 3" evidence="9">
    <location>
        <begin position="63"/>
        <end position="143"/>
    </location>
</feature>
<reference evidence="10" key="2">
    <citation type="submission" date="2025-09" db="UniProtKB">
        <authorList>
            <consortium name="Ensembl"/>
        </authorList>
    </citation>
    <scope>IDENTIFICATION</scope>
</reference>
<evidence type="ECO:0000256" key="6">
    <source>
        <dbReference type="ARBA" id="ARBA00023306"/>
    </source>
</evidence>
<dbReference type="Proteomes" id="UP000694564">
    <property type="component" value="Chromosome 2"/>
</dbReference>
<keyword evidence="5 7" id="KW-0539">Nucleus</keyword>
<dbReference type="InterPro" id="IPR012923">
    <property type="entry name" value="Csm3"/>
</dbReference>
<feature type="region of interest" description="Disordered" evidence="8">
    <location>
        <begin position="177"/>
        <end position="200"/>
    </location>
</feature>
<dbReference type="GO" id="GO:0043111">
    <property type="term" value="P:replication fork arrest"/>
    <property type="evidence" value="ECO:0007669"/>
    <property type="project" value="TreeGrafter"/>
</dbReference>
<name>A0A8D2E0F5_SCIVU</name>
<evidence type="ECO:0000256" key="4">
    <source>
        <dbReference type="ARBA" id="ARBA00022763"/>
    </source>
</evidence>
<proteinExistence type="inferred from homology"/>
<keyword evidence="4 7" id="KW-0227">DNA damage</keyword>
<dbReference type="GO" id="GO:0031297">
    <property type="term" value="P:replication fork processing"/>
    <property type="evidence" value="ECO:0007669"/>
    <property type="project" value="UniProtKB-UniRule"/>
</dbReference>
<dbReference type="GO" id="GO:0044770">
    <property type="term" value="P:cell cycle phase transition"/>
    <property type="evidence" value="ECO:0007669"/>
    <property type="project" value="Ensembl"/>
</dbReference>
<dbReference type="GeneTree" id="ENSGT00390000005764"/>
<gene>
    <name evidence="10" type="primary">TIPIN</name>
</gene>
<feature type="region of interest" description="Disordered" evidence="8">
    <location>
        <begin position="232"/>
        <end position="275"/>
    </location>
</feature>
<reference evidence="10" key="1">
    <citation type="submission" date="2025-08" db="UniProtKB">
        <authorList>
            <consortium name="Ensembl"/>
        </authorList>
    </citation>
    <scope>IDENTIFICATION</scope>
</reference>
<evidence type="ECO:0000313" key="11">
    <source>
        <dbReference type="Proteomes" id="UP000694564"/>
    </source>
</evidence>
<evidence type="ECO:0000256" key="8">
    <source>
        <dbReference type="SAM" id="MobiDB-lite"/>
    </source>
</evidence>
<dbReference type="OrthoDB" id="437078at2759"/>
<dbReference type="AlphaFoldDB" id="A0A8D2E0F5"/>
<evidence type="ECO:0000256" key="5">
    <source>
        <dbReference type="ARBA" id="ARBA00023242"/>
    </source>
</evidence>
<evidence type="ECO:0000256" key="2">
    <source>
        <dbReference type="ARBA" id="ARBA00006075"/>
    </source>
</evidence>
<dbReference type="PANTHER" id="PTHR13220:SF11">
    <property type="entry name" value="TIMELESS-INTERACTING PROTEIN"/>
    <property type="match status" value="1"/>
</dbReference>
<evidence type="ECO:0000256" key="7">
    <source>
        <dbReference type="RuleBase" id="RU366049"/>
    </source>
</evidence>
<organism evidence="10 11">
    <name type="scientific">Sciurus vulgaris</name>
    <name type="common">Eurasian red squirrel</name>
    <dbReference type="NCBI Taxonomy" id="55149"/>
    <lineage>
        <taxon>Eukaryota</taxon>
        <taxon>Metazoa</taxon>
        <taxon>Chordata</taxon>
        <taxon>Craniata</taxon>
        <taxon>Vertebrata</taxon>
        <taxon>Euteleostomi</taxon>
        <taxon>Mammalia</taxon>
        <taxon>Eutheria</taxon>
        <taxon>Euarchontoglires</taxon>
        <taxon>Glires</taxon>
        <taxon>Rodentia</taxon>
        <taxon>Sciuromorpha</taxon>
        <taxon>Sciuridae</taxon>
        <taxon>Sciurinae</taxon>
        <taxon>Sciurini</taxon>
        <taxon>Sciurus</taxon>
    </lineage>
</organism>
<dbReference type="Ensembl" id="ENSSVLT00005034787.1">
    <property type="protein sequence ID" value="ENSSVLP00005031323.1"/>
    <property type="gene ID" value="ENSSVLG00005024668.1"/>
</dbReference>
<evidence type="ECO:0000256" key="3">
    <source>
        <dbReference type="ARBA" id="ARBA00018750"/>
    </source>
</evidence>
<keyword evidence="11" id="KW-1185">Reference proteome</keyword>
<evidence type="ECO:0000256" key="1">
    <source>
        <dbReference type="ARBA" id="ARBA00004123"/>
    </source>
</evidence>
<dbReference type="GO" id="GO:0008284">
    <property type="term" value="P:positive regulation of cell population proliferation"/>
    <property type="evidence" value="ECO:0007669"/>
    <property type="project" value="Ensembl"/>
</dbReference>
<evidence type="ECO:0000313" key="10">
    <source>
        <dbReference type="Ensembl" id="ENSSVLP00005031323.1"/>
    </source>
</evidence>
<sequence>MLEPQENGFVALPDYDHVEDETFPPFPPPASPERDGEGAEPEEGTRAPIPVPPKRTVKRNIPKLDAQRLISERGLPALRHVFDKTKFKGKGYEAEDLKTLIRHMEHWAHRLFPKLQFEDFIDRVEYLGNKKEVQTCLKRIRLDLPVLHEDFVSNNDEVGESNGLDPTAVELDPFLTDSSESEKFASESSRNLTEEQQQRIERNKQLALERRQAKLLSNSQSLGNVEEVCMGEDQKEESNGLNKDILDNSHNDTSVGTINEEEQLKLEETQLDQSF</sequence>
<accession>A0A8D2E0F5</accession>
<dbReference type="Pfam" id="PF07962">
    <property type="entry name" value="Swi3"/>
    <property type="match status" value="1"/>
</dbReference>
<dbReference type="GO" id="GO:0031298">
    <property type="term" value="C:replication fork protection complex"/>
    <property type="evidence" value="ECO:0007669"/>
    <property type="project" value="TreeGrafter"/>
</dbReference>
<dbReference type="InterPro" id="IPR040038">
    <property type="entry name" value="TIPIN/Csm3/Swi3"/>
</dbReference>
<dbReference type="GO" id="GO:0003677">
    <property type="term" value="F:DNA binding"/>
    <property type="evidence" value="ECO:0007669"/>
    <property type="project" value="TreeGrafter"/>
</dbReference>
<dbReference type="GO" id="GO:0000076">
    <property type="term" value="P:DNA replication checkpoint signaling"/>
    <property type="evidence" value="ECO:0007669"/>
    <property type="project" value="UniProtKB-UniRule"/>
</dbReference>
<evidence type="ECO:0000259" key="9">
    <source>
        <dbReference type="Pfam" id="PF07962"/>
    </source>
</evidence>
<dbReference type="GO" id="GO:0031573">
    <property type="term" value="P:mitotic intra-S DNA damage checkpoint signaling"/>
    <property type="evidence" value="ECO:0007669"/>
    <property type="project" value="Ensembl"/>
</dbReference>
<feature type="compositionally biased region" description="Basic and acidic residues" evidence="8">
    <location>
        <begin position="232"/>
        <end position="250"/>
    </location>
</feature>
<dbReference type="GO" id="GO:0005737">
    <property type="term" value="C:cytoplasm"/>
    <property type="evidence" value="ECO:0007669"/>
    <property type="project" value="Ensembl"/>
</dbReference>